<proteinExistence type="predicted"/>
<accession>A0ABR8ZUH9</accession>
<evidence type="ECO:0000313" key="1">
    <source>
        <dbReference type="EMBL" id="MBD8107121.1"/>
    </source>
</evidence>
<comment type="caution">
    <text evidence="1">The sequence shown here is derived from an EMBL/GenBank/DDBJ whole genome shotgun (WGS) entry which is preliminary data.</text>
</comment>
<dbReference type="Proteomes" id="UP000661012">
    <property type="component" value="Unassembled WGS sequence"/>
</dbReference>
<dbReference type="NCBIfam" id="NF038384">
    <property type="entry name" value="zinc_YnfU_fam"/>
    <property type="match status" value="1"/>
</dbReference>
<reference evidence="1 2" key="1">
    <citation type="journal article" date="2020" name="FEMS Microbiol. Ecol.">
        <title>Temporal dynamics of bacterial communities during seed development and maturation.</title>
        <authorList>
            <person name="Chesneau G."/>
            <person name="Torres-Cortes G."/>
            <person name="Briand M."/>
            <person name="Darrasse A."/>
            <person name="Preveaux A."/>
            <person name="Marais C."/>
            <person name="Jacques M.A."/>
            <person name="Shade A."/>
            <person name="Barret M."/>
        </authorList>
    </citation>
    <scope>NUCLEOTIDE SEQUENCE [LARGE SCALE GENOMIC DNA]</scope>
    <source>
        <strain evidence="1 2">CFBP13732</strain>
    </source>
</reference>
<dbReference type="Pfam" id="PF23499">
    <property type="entry name" value="YnfU"/>
    <property type="match status" value="1"/>
</dbReference>
<gene>
    <name evidence="1" type="ORF">IFT93_11940</name>
</gene>
<dbReference type="InterPro" id="IPR057793">
    <property type="entry name" value="YnfU-like"/>
</dbReference>
<keyword evidence="2" id="KW-1185">Reference proteome</keyword>
<dbReference type="EMBL" id="JACYNN010000007">
    <property type="protein sequence ID" value="MBD8107121.1"/>
    <property type="molecule type" value="Genomic_DNA"/>
</dbReference>
<name>A0ABR8ZUH9_9GAMM</name>
<organism evidence="1 2">
    <name type="scientific">Erwinia persicina</name>
    <dbReference type="NCBI Taxonomy" id="55211"/>
    <lineage>
        <taxon>Bacteria</taxon>
        <taxon>Pseudomonadati</taxon>
        <taxon>Pseudomonadota</taxon>
        <taxon>Gammaproteobacteria</taxon>
        <taxon>Enterobacterales</taxon>
        <taxon>Erwiniaceae</taxon>
        <taxon>Erwinia</taxon>
    </lineage>
</organism>
<dbReference type="GeneID" id="67475172"/>
<protein>
    <submittedName>
        <fullName evidence="1">Uncharacterized protein</fullName>
    </submittedName>
</protein>
<dbReference type="RefSeq" id="WP_157076019.1">
    <property type="nucleotide sequence ID" value="NZ_CP022725.1"/>
</dbReference>
<evidence type="ECO:0000313" key="2">
    <source>
        <dbReference type="Proteomes" id="UP000661012"/>
    </source>
</evidence>
<sequence>MAYNQKQPKSNGFLISIACPKCSKSADHSAPRVHKNKNLLCPFCSVLFTPSETKI</sequence>